<dbReference type="GO" id="GO:0050918">
    <property type="term" value="P:positive chemotaxis"/>
    <property type="evidence" value="ECO:0007669"/>
    <property type="project" value="TreeGrafter"/>
</dbReference>
<dbReference type="InterPro" id="IPR001543">
    <property type="entry name" value="FliN-like_C"/>
</dbReference>
<dbReference type="Proteomes" id="UP000337189">
    <property type="component" value="Unassembled WGS sequence"/>
</dbReference>
<dbReference type="RefSeq" id="WP_150691558.1">
    <property type="nucleotide sequence ID" value="NZ_CABPSJ010000008.1"/>
</dbReference>
<feature type="compositionally biased region" description="Basic and acidic residues" evidence="2">
    <location>
        <begin position="9"/>
        <end position="20"/>
    </location>
</feature>
<reference evidence="4 5" key="1">
    <citation type="submission" date="2019-08" db="EMBL/GenBank/DDBJ databases">
        <authorList>
            <person name="Peeters C."/>
        </authorList>
    </citation>
    <scope>NUCLEOTIDE SEQUENCE [LARGE SCALE GENOMIC DNA]</scope>
    <source>
        <strain evidence="4 5">LMG 31110</strain>
    </source>
</reference>
<name>A0A5E4YQ35_9BURK</name>
<dbReference type="PRINTS" id="PR00956">
    <property type="entry name" value="FLGMOTORFLIN"/>
</dbReference>
<evidence type="ECO:0000313" key="4">
    <source>
        <dbReference type="EMBL" id="VVE50612.1"/>
    </source>
</evidence>
<dbReference type="InterPro" id="IPR036429">
    <property type="entry name" value="SpoA-like_sf"/>
</dbReference>
<organism evidence="4 5">
    <name type="scientific">Pandoraea communis</name>
    <dbReference type="NCBI Taxonomy" id="2508297"/>
    <lineage>
        <taxon>Bacteria</taxon>
        <taxon>Pseudomonadati</taxon>
        <taxon>Pseudomonadota</taxon>
        <taxon>Betaproteobacteria</taxon>
        <taxon>Burkholderiales</taxon>
        <taxon>Burkholderiaceae</taxon>
        <taxon>Pandoraea</taxon>
    </lineage>
</organism>
<dbReference type="EMBL" id="CABPSJ010000008">
    <property type="protein sequence ID" value="VVE50612.1"/>
    <property type="molecule type" value="Genomic_DNA"/>
</dbReference>
<evidence type="ECO:0000313" key="5">
    <source>
        <dbReference type="Proteomes" id="UP000337189"/>
    </source>
</evidence>
<dbReference type="Pfam" id="PF01052">
    <property type="entry name" value="FliMN_C"/>
    <property type="match status" value="1"/>
</dbReference>
<dbReference type="PANTHER" id="PTHR30034">
    <property type="entry name" value="FLAGELLAR MOTOR SWITCH PROTEIN FLIM"/>
    <property type="match status" value="1"/>
</dbReference>
<feature type="region of interest" description="Disordered" evidence="2">
    <location>
        <begin position="1"/>
        <end position="29"/>
    </location>
</feature>
<protein>
    <recommendedName>
        <fullName evidence="3">Flagellar motor switch protein FliN-like C-terminal domain-containing protein</fullName>
    </recommendedName>
</protein>
<accession>A0A5E4YQ35</accession>
<dbReference type="GO" id="GO:0003774">
    <property type="term" value="F:cytoskeletal motor activity"/>
    <property type="evidence" value="ECO:0007669"/>
    <property type="project" value="InterPro"/>
</dbReference>
<dbReference type="PANTHER" id="PTHR30034:SF6">
    <property type="entry name" value="YOP PROTEINS TRANSLOCATION PROTEIN Q"/>
    <property type="match status" value="1"/>
</dbReference>
<evidence type="ECO:0000256" key="1">
    <source>
        <dbReference type="ARBA" id="ARBA00009226"/>
    </source>
</evidence>
<dbReference type="Gene3D" id="2.30.330.10">
    <property type="entry name" value="SpoA-like"/>
    <property type="match status" value="1"/>
</dbReference>
<gene>
    <name evidence="4" type="ORF">PCO31110_04724</name>
</gene>
<dbReference type="GO" id="GO:0009425">
    <property type="term" value="C:bacterial-type flagellum basal body"/>
    <property type="evidence" value="ECO:0007669"/>
    <property type="project" value="InterPro"/>
</dbReference>
<evidence type="ECO:0000259" key="3">
    <source>
        <dbReference type="Pfam" id="PF01052"/>
    </source>
</evidence>
<comment type="similarity">
    <text evidence="1">Belongs to the FliN/MopA/SpaO family.</text>
</comment>
<evidence type="ECO:0000256" key="2">
    <source>
        <dbReference type="SAM" id="MobiDB-lite"/>
    </source>
</evidence>
<dbReference type="InterPro" id="IPR001172">
    <property type="entry name" value="FliN_T3SS_HrcQb"/>
</dbReference>
<dbReference type="GO" id="GO:0071978">
    <property type="term" value="P:bacterial-type flagellum-dependent swarming motility"/>
    <property type="evidence" value="ECO:0007669"/>
    <property type="project" value="TreeGrafter"/>
</dbReference>
<sequence length="133" mass="14028">MNTSALRAFDGHEAHDDVVGDTHGTGGTGRRTASALQFEALDDLGTPKEGASVTGLHPLRNVKTRVDVIVGSVEVSVGELLDAKESHVLTLDRALTHLVDLVVEGQVIARGQLVAVDDRFAVRITELPASLAL</sequence>
<feature type="domain" description="Flagellar motor switch protein FliN-like C-terminal" evidence="3">
    <location>
        <begin position="59"/>
        <end position="127"/>
    </location>
</feature>
<dbReference type="AlphaFoldDB" id="A0A5E4YQ35"/>
<proteinExistence type="inferred from homology"/>
<dbReference type="SUPFAM" id="SSF101801">
    <property type="entry name" value="Surface presentation of antigens (SPOA)"/>
    <property type="match status" value="1"/>
</dbReference>
<dbReference type="OrthoDB" id="8820851at2"/>